<dbReference type="EMBL" id="JBITLV010000002">
    <property type="protein sequence ID" value="MFI7586796.1"/>
    <property type="molecule type" value="Genomic_DNA"/>
</dbReference>
<reference evidence="2 3" key="1">
    <citation type="submission" date="2024-10" db="EMBL/GenBank/DDBJ databases">
        <title>The Natural Products Discovery Center: Release of the First 8490 Sequenced Strains for Exploring Actinobacteria Biosynthetic Diversity.</title>
        <authorList>
            <person name="Kalkreuter E."/>
            <person name="Kautsar S.A."/>
            <person name="Yang D."/>
            <person name="Bader C.D."/>
            <person name="Teijaro C.N."/>
            <person name="Fluegel L."/>
            <person name="Davis C.M."/>
            <person name="Simpson J.R."/>
            <person name="Lauterbach L."/>
            <person name="Steele A.D."/>
            <person name="Gui C."/>
            <person name="Meng S."/>
            <person name="Li G."/>
            <person name="Viehrig K."/>
            <person name="Ye F."/>
            <person name="Su P."/>
            <person name="Kiefer A.F."/>
            <person name="Nichols A."/>
            <person name="Cepeda A.J."/>
            <person name="Yan W."/>
            <person name="Fan B."/>
            <person name="Jiang Y."/>
            <person name="Adhikari A."/>
            <person name="Zheng C.-J."/>
            <person name="Schuster L."/>
            <person name="Cowan T.M."/>
            <person name="Smanski M.J."/>
            <person name="Chevrette M.G."/>
            <person name="De Carvalho L.P.S."/>
            <person name="Shen B."/>
        </authorList>
    </citation>
    <scope>NUCLEOTIDE SEQUENCE [LARGE SCALE GENOMIC DNA]</scope>
    <source>
        <strain evidence="2 3">NPDC049639</strain>
    </source>
</reference>
<keyword evidence="3" id="KW-1185">Reference proteome</keyword>
<proteinExistence type="predicted"/>
<accession>A0ABW8AKB6</accession>
<organism evidence="2 3">
    <name type="scientific">Spongisporangium articulatum</name>
    <dbReference type="NCBI Taxonomy" id="3362603"/>
    <lineage>
        <taxon>Bacteria</taxon>
        <taxon>Bacillati</taxon>
        <taxon>Actinomycetota</taxon>
        <taxon>Actinomycetes</taxon>
        <taxon>Kineosporiales</taxon>
        <taxon>Kineosporiaceae</taxon>
        <taxon>Spongisporangium</taxon>
    </lineage>
</organism>
<evidence type="ECO:0000313" key="2">
    <source>
        <dbReference type="EMBL" id="MFI7586796.1"/>
    </source>
</evidence>
<protein>
    <submittedName>
        <fullName evidence="2">Uncharacterized protein</fullName>
    </submittedName>
</protein>
<dbReference type="RefSeq" id="WP_398277225.1">
    <property type="nucleotide sequence ID" value="NZ_JBITLV010000002.1"/>
</dbReference>
<feature type="transmembrane region" description="Helical" evidence="1">
    <location>
        <begin position="28"/>
        <end position="45"/>
    </location>
</feature>
<keyword evidence="1" id="KW-1133">Transmembrane helix</keyword>
<sequence>MYIGTAALALIVFLIAWLAFKAPVAGLVLAVLILVLVNGGVYIGSR</sequence>
<keyword evidence="1" id="KW-0812">Transmembrane</keyword>
<evidence type="ECO:0000256" key="1">
    <source>
        <dbReference type="SAM" id="Phobius"/>
    </source>
</evidence>
<dbReference type="Proteomes" id="UP001612915">
    <property type="component" value="Unassembled WGS sequence"/>
</dbReference>
<evidence type="ECO:0000313" key="3">
    <source>
        <dbReference type="Proteomes" id="UP001612915"/>
    </source>
</evidence>
<comment type="caution">
    <text evidence="2">The sequence shown here is derived from an EMBL/GenBank/DDBJ whole genome shotgun (WGS) entry which is preliminary data.</text>
</comment>
<keyword evidence="1" id="KW-0472">Membrane</keyword>
<name>A0ABW8AKB6_9ACTN</name>
<gene>
    <name evidence="2" type="ORF">ACIB24_06950</name>
</gene>